<organism evidence="1 2">
    <name type="scientific">Gluconacetobacter tumulisoli</name>
    <dbReference type="NCBI Taxonomy" id="1286189"/>
    <lineage>
        <taxon>Bacteria</taxon>
        <taxon>Pseudomonadati</taxon>
        <taxon>Pseudomonadota</taxon>
        <taxon>Alphaproteobacteria</taxon>
        <taxon>Acetobacterales</taxon>
        <taxon>Acetobacteraceae</taxon>
        <taxon>Gluconacetobacter</taxon>
    </lineage>
</organism>
<name>A0A7W4K5S7_9PROT</name>
<gene>
    <name evidence="1" type="ORF">HLH28_04650</name>
</gene>
<comment type="caution">
    <text evidence="1">The sequence shown here is derived from an EMBL/GenBank/DDBJ whole genome shotgun (WGS) entry which is preliminary data.</text>
</comment>
<dbReference type="Proteomes" id="UP000578030">
    <property type="component" value="Unassembled WGS sequence"/>
</dbReference>
<dbReference type="AlphaFoldDB" id="A0A7W4K5S7"/>
<evidence type="ECO:0000313" key="1">
    <source>
        <dbReference type="EMBL" id="MBB2200871.1"/>
    </source>
</evidence>
<reference evidence="1 2" key="1">
    <citation type="submission" date="2020-04" db="EMBL/GenBank/DDBJ databases">
        <title>Description of novel Gluconacetobacter.</title>
        <authorList>
            <person name="Sombolestani A."/>
        </authorList>
    </citation>
    <scope>NUCLEOTIDE SEQUENCE [LARGE SCALE GENOMIC DNA]</scope>
    <source>
        <strain evidence="1 2">LMG 27802</strain>
    </source>
</reference>
<accession>A0A7W4K5S7</accession>
<evidence type="ECO:0000313" key="2">
    <source>
        <dbReference type="Proteomes" id="UP000578030"/>
    </source>
</evidence>
<sequence>MHRIGATRLGRLLACLLLQVGLILPFAVSGHAGTVRQPMSVGNPAPMPPMSGMAMASAMAHMHVDASQGGHGHHHHPCHRAGDCCLQGACMANWIVPPFMTRVQNPVRATVLFGLHPAARVAGVAFAPDLPPPRQTA</sequence>
<dbReference type="RefSeq" id="WP_182955225.1">
    <property type="nucleotide sequence ID" value="NZ_JABEQM010000003.1"/>
</dbReference>
<protein>
    <recommendedName>
        <fullName evidence="3">CopL family metal-binding regulatory protein</fullName>
    </recommendedName>
</protein>
<dbReference type="EMBL" id="JABEQM010000003">
    <property type="protein sequence ID" value="MBB2200871.1"/>
    <property type="molecule type" value="Genomic_DNA"/>
</dbReference>
<evidence type="ECO:0008006" key="3">
    <source>
        <dbReference type="Google" id="ProtNLM"/>
    </source>
</evidence>
<proteinExistence type="predicted"/>
<keyword evidence="2" id="KW-1185">Reference proteome</keyword>